<dbReference type="RefSeq" id="WP_386741678.1">
    <property type="nucleotide sequence ID" value="NZ_JBHRYA010000001.1"/>
</dbReference>
<feature type="region of interest" description="Disordered" evidence="1">
    <location>
        <begin position="123"/>
        <end position="142"/>
    </location>
</feature>
<comment type="caution">
    <text evidence="3">The sequence shown here is derived from an EMBL/GenBank/DDBJ whole genome shotgun (WGS) entry which is preliminary data.</text>
</comment>
<keyword evidence="2" id="KW-0732">Signal</keyword>
<sequence length="142" mass="16259">MTIRPFPLSLIAVAVLALAGTSAWAQDGRGHGRGHEGQGNRGDRIERMREAPPPRAMESRARREEQLRRPRDEQRRQRDDGLADSVRRIERTTRGRVINAERVQSDGRNINRIKVMDDRGRIRVYMDDPQARRGAPTRGDDN</sequence>
<feature type="region of interest" description="Disordered" evidence="1">
    <location>
        <begin position="25"/>
        <end position="95"/>
    </location>
</feature>
<evidence type="ECO:0000256" key="2">
    <source>
        <dbReference type="SAM" id="SignalP"/>
    </source>
</evidence>
<protein>
    <recommendedName>
        <fullName evidence="5">PepSY domain-containing protein</fullName>
    </recommendedName>
</protein>
<reference evidence="4" key="1">
    <citation type="journal article" date="2019" name="Int. J. Syst. Evol. Microbiol.">
        <title>The Global Catalogue of Microorganisms (GCM) 10K type strain sequencing project: providing services to taxonomists for standard genome sequencing and annotation.</title>
        <authorList>
            <consortium name="The Broad Institute Genomics Platform"/>
            <consortium name="The Broad Institute Genome Sequencing Center for Infectious Disease"/>
            <person name="Wu L."/>
            <person name="Ma J."/>
        </authorList>
    </citation>
    <scope>NUCLEOTIDE SEQUENCE [LARGE SCALE GENOMIC DNA]</scope>
    <source>
        <strain evidence="4">KCTC 42441</strain>
    </source>
</reference>
<dbReference type="EMBL" id="JBHRYA010000001">
    <property type="protein sequence ID" value="MFC3714730.1"/>
    <property type="molecule type" value="Genomic_DNA"/>
</dbReference>
<gene>
    <name evidence="3" type="ORF">ACFONC_00975</name>
</gene>
<organism evidence="3 4">
    <name type="scientific">Luteimonas soli</name>
    <dbReference type="NCBI Taxonomy" id="1648966"/>
    <lineage>
        <taxon>Bacteria</taxon>
        <taxon>Pseudomonadati</taxon>
        <taxon>Pseudomonadota</taxon>
        <taxon>Gammaproteobacteria</taxon>
        <taxon>Lysobacterales</taxon>
        <taxon>Lysobacteraceae</taxon>
        <taxon>Luteimonas</taxon>
    </lineage>
</organism>
<evidence type="ECO:0000256" key="1">
    <source>
        <dbReference type="SAM" id="MobiDB-lite"/>
    </source>
</evidence>
<keyword evidence="4" id="KW-1185">Reference proteome</keyword>
<evidence type="ECO:0000313" key="4">
    <source>
        <dbReference type="Proteomes" id="UP001595705"/>
    </source>
</evidence>
<evidence type="ECO:0008006" key="5">
    <source>
        <dbReference type="Google" id="ProtNLM"/>
    </source>
</evidence>
<feature type="compositionally biased region" description="Basic and acidic residues" evidence="1">
    <location>
        <begin position="28"/>
        <end position="93"/>
    </location>
</feature>
<feature type="chain" id="PRO_5045258880" description="PepSY domain-containing protein" evidence="2">
    <location>
        <begin position="26"/>
        <end position="142"/>
    </location>
</feature>
<feature type="signal peptide" evidence="2">
    <location>
        <begin position="1"/>
        <end position="25"/>
    </location>
</feature>
<accession>A0ABV7XF06</accession>
<dbReference type="Proteomes" id="UP001595705">
    <property type="component" value="Unassembled WGS sequence"/>
</dbReference>
<name>A0ABV7XF06_9GAMM</name>
<proteinExistence type="predicted"/>
<evidence type="ECO:0000313" key="3">
    <source>
        <dbReference type="EMBL" id="MFC3714730.1"/>
    </source>
</evidence>